<dbReference type="SUPFAM" id="SSF50129">
    <property type="entry name" value="GroES-like"/>
    <property type="match status" value="1"/>
</dbReference>
<protein>
    <submittedName>
        <fullName evidence="2">NADPH:quinone oxidoreductase family protein</fullName>
    </submittedName>
</protein>
<evidence type="ECO:0000313" key="3">
    <source>
        <dbReference type="Proteomes" id="UP001500192"/>
    </source>
</evidence>
<dbReference type="Pfam" id="PF08240">
    <property type="entry name" value="ADH_N"/>
    <property type="match status" value="1"/>
</dbReference>
<accession>A0ABP8VGS0</accession>
<proteinExistence type="predicted"/>
<dbReference type="PANTHER" id="PTHR43677:SF4">
    <property type="entry name" value="QUINONE OXIDOREDUCTASE-LIKE PROTEIN 2"/>
    <property type="match status" value="1"/>
</dbReference>
<sequence>MAGVTVPPGLRVSLPRFAESQRDALENVLEVVTDPGKYEIQSDEVLVRVRASSVTFADLLMLSGQYQHKPRTPFTPGMEYSGEVVAVGGAAAAEFAVGDRVVNDFTQAGPRSTGAYQVNGGWATYAVAPAGALHKIPDTFSYEQGANLFVNYETAYYALVNRARLQAGEVVLITGASGAAGMATIQTAKILGAKVIVTGRSEDKLRTLHDWGADSTIHTPGSDPGRFRDQVKELTGGVGADVVIDTVGGPTGLEAMRSLAFGGRLVIVGWAANTTVAQGGGRGGSDGANTLPTNIMQMKGLHVMGSPMVIHTFRDPSIRPPRTAAILDWVAQGLVTPFVSHRYPLARIRDAGLARLAGDVTGGCVVEP</sequence>
<gene>
    <name evidence="2" type="ORF">GCM10023214_62070</name>
</gene>
<dbReference type="InterPro" id="IPR013154">
    <property type="entry name" value="ADH-like_N"/>
</dbReference>
<dbReference type="InterPro" id="IPR020843">
    <property type="entry name" value="ER"/>
</dbReference>
<reference evidence="3" key="1">
    <citation type="journal article" date="2019" name="Int. J. Syst. Evol. Microbiol.">
        <title>The Global Catalogue of Microorganisms (GCM) 10K type strain sequencing project: providing services to taxonomists for standard genome sequencing and annotation.</title>
        <authorList>
            <consortium name="The Broad Institute Genomics Platform"/>
            <consortium name="The Broad Institute Genome Sequencing Center for Infectious Disease"/>
            <person name="Wu L."/>
            <person name="Ma J."/>
        </authorList>
    </citation>
    <scope>NUCLEOTIDE SEQUENCE [LARGE SCALE GENOMIC DNA]</scope>
    <source>
        <strain evidence="3">JCM 18054</strain>
    </source>
</reference>
<evidence type="ECO:0000313" key="2">
    <source>
        <dbReference type="EMBL" id="GAA4661397.1"/>
    </source>
</evidence>
<comment type="caution">
    <text evidence="2">The sequence shown here is derived from an EMBL/GenBank/DDBJ whole genome shotgun (WGS) entry which is preliminary data.</text>
</comment>
<evidence type="ECO:0000259" key="1">
    <source>
        <dbReference type="SMART" id="SM00829"/>
    </source>
</evidence>
<dbReference type="Gene3D" id="3.90.180.10">
    <property type="entry name" value="Medium-chain alcohol dehydrogenases, catalytic domain"/>
    <property type="match status" value="1"/>
</dbReference>
<dbReference type="Proteomes" id="UP001500192">
    <property type="component" value="Unassembled WGS sequence"/>
</dbReference>
<dbReference type="InterPro" id="IPR013149">
    <property type="entry name" value="ADH-like_C"/>
</dbReference>
<dbReference type="InterPro" id="IPR051397">
    <property type="entry name" value="Zn-ADH-like_protein"/>
</dbReference>
<dbReference type="InterPro" id="IPR011032">
    <property type="entry name" value="GroES-like_sf"/>
</dbReference>
<feature type="domain" description="Enoyl reductase (ER)" evidence="1">
    <location>
        <begin position="24"/>
        <end position="366"/>
    </location>
</feature>
<dbReference type="Pfam" id="PF00107">
    <property type="entry name" value="ADH_zinc_N"/>
    <property type="match status" value="1"/>
</dbReference>
<dbReference type="Gene3D" id="3.40.50.720">
    <property type="entry name" value="NAD(P)-binding Rossmann-like Domain"/>
    <property type="match status" value="1"/>
</dbReference>
<dbReference type="SMART" id="SM00829">
    <property type="entry name" value="PKS_ER"/>
    <property type="match status" value="1"/>
</dbReference>
<dbReference type="InterPro" id="IPR036291">
    <property type="entry name" value="NAD(P)-bd_dom_sf"/>
</dbReference>
<keyword evidence="3" id="KW-1185">Reference proteome</keyword>
<dbReference type="PANTHER" id="PTHR43677">
    <property type="entry name" value="SHORT-CHAIN DEHYDROGENASE/REDUCTASE"/>
    <property type="match status" value="1"/>
</dbReference>
<dbReference type="EMBL" id="BAABIB010000120">
    <property type="protein sequence ID" value="GAA4661397.1"/>
    <property type="molecule type" value="Genomic_DNA"/>
</dbReference>
<name>A0ABP8VGS0_9PSEU</name>
<organism evidence="2 3">
    <name type="scientific">Amycolatopsis dongchuanensis</name>
    <dbReference type="NCBI Taxonomy" id="1070866"/>
    <lineage>
        <taxon>Bacteria</taxon>
        <taxon>Bacillati</taxon>
        <taxon>Actinomycetota</taxon>
        <taxon>Actinomycetes</taxon>
        <taxon>Pseudonocardiales</taxon>
        <taxon>Pseudonocardiaceae</taxon>
        <taxon>Amycolatopsis</taxon>
    </lineage>
</organism>
<dbReference type="CDD" id="cd08241">
    <property type="entry name" value="QOR1"/>
    <property type="match status" value="1"/>
</dbReference>
<dbReference type="SUPFAM" id="SSF51735">
    <property type="entry name" value="NAD(P)-binding Rossmann-fold domains"/>
    <property type="match status" value="1"/>
</dbReference>